<name>A0A516PXU9_9ACTN</name>
<keyword evidence="1" id="KW-0812">Transmembrane</keyword>
<dbReference type="Proteomes" id="UP000319263">
    <property type="component" value="Chromosome"/>
</dbReference>
<dbReference type="EMBL" id="CP041692">
    <property type="protein sequence ID" value="QDP96004.1"/>
    <property type="molecule type" value="Genomic_DNA"/>
</dbReference>
<protein>
    <submittedName>
        <fullName evidence="2">DUF3040 domain-containing protein</fullName>
    </submittedName>
</protein>
<sequence>MPPMSHDGDPCFRIRSRGKKLAMLTPHEERRLVEIERELADDPTLLRLASSLARTGRAERRRRSWLRRVVLALVWIPAAILLTAILWLTPAVAIAAGVLILAVAIVWVVRRGHQRHRR</sequence>
<feature type="transmembrane region" description="Helical" evidence="1">
    <location>
        <begin position="91"/>
        <end position="109"/>
    </location>
</feature>
<dbReference type="KEGG" id="mik:FOE78_08925"/>
<dbReference type="Pfam" id="PF11239">
    <property type="entry name" value="DUF3040"/>
    <property type="match status" value="1"/>
</dbReference>
<dbReference type="AlphaFoldDB" id="A0A516PXU9"/>
<keyword evidence="3" id="KW-1185">Reference proteome</keyword>
<dbReference type="InterPro" id="IPR021401">
    <property type="entry name" value="DUF3040"/>
</dbReference>
<evidence type="ECO:0000313" key="3">
    <source>
        <dbReference type="Proteomes" id="UP000319263"/>
    </source>
</evidence>
<proteinExistence type="predicted"/>
<gene>
    <name evidence="2" type="ORF">FOE78_08925</name>
</gene>
<feature type="transmembrane region" description="Helical" evidence="1">
    <location>
        <begin position="65"/>
        <end position="85"/>
    </location>
</feature>
<accession>A0A516PXU9</accession>
<evidence type="ECO:0000256" key="1">
    <source>
        <dbReference type="SAM" id="Phobius"/>
    </source>
</evidence>
<keyword evidence="1" id="KW-1133">Transmembrane helix</keyword>
<keyword evidence="1" id="KW-0472">Membrane</keyword>
<reference evidence="2 3" key="1">
    <citation type="submission" date="2019-07" db="EMBL/GenBank/DDBJ databases">
        <title>Microlunatus dokdonensis sp. nov. isolated from the rhizospheric soil of the wild plant Elymus tsukushiensis.</title>
        <authorList>
            <person name="Ghim S.-Y."/>
            <person name="Hwang Y.-J."/>
            <person name="Son J.-S."/>
            <person name="Shin J.-H."/>
        </authorList>
    </citation>
    <scope>NUCLEOTIDE SEQUENCE [LARGE SCALE GENOMIC DNA]</scope>
    <source>
        <strain evidence="2 3">KUDC0627</strain>
    </source>
</reference>
<evidence type="ECO:0000313" key="2">
    <source>
        <dbReference type="EMBL" id="QDP96004.1"/>
    </source>
</evidence>
<organism evidence="2 3">
    <name type="scientific">Microlunatus elymi</name>
    <dbReference type="NCBI Taxonomy" id="2596828"/>
    <lineage>
        <taxon>Bacteria</taxon>
        <taxon>Bacillati</taxon>
        <taxon>Actinomycetota</taxon>
        <taxon>Actinomycetes</taxon>
        <taxon>Propionibacteriales</taxon>
        <taxon>Propionibacteriaceae</taxon>
        <taxon>Microlunatus</taxon>
    </lineage>
</organism>